<comment type="caution">
    <text evidence="2">The sequence shown here is derived from an EMBL/GenBank/DDBJ whole genome shotgun (WGS) entry which is preliminary data.</text>
</comment>
<dbReference type="GO" id="GO:0016020">
    <property type="term" value="C:membrane"/>
    <property type="evidence" value="ECO:0007669"/>
    <property type="project" value="TreeGrafter"/>
</dbReference>
<feature type="transmembrane region" description="Helical" evidence="1">
    <location>
        <begin position="213"/>
        <end position="233"/>
    </location>
</feature>
<protein>
    <recommendedName>
        <fullName evidence="4">Transmembrane protein</fullName>
    </recommendedName>
</protein>
<feature type="transmembrane region" description="Helical" evidence="1">
    <location>
        <begin position="115"/>
        <end position="138"/>
    </location>
</feature>
<feature type="transmembrane region" description="Helical" evidence="1">
    <location>
        <begin position="309"/>
        <end position="328"/>
    </location>
</feature>
<dbReference type="InParanoid" id="A0A200QSV4"/>
<accession>A0A200QSV4</accession>
<dbReference type="AlphaFoldDB" id="A0A200QSV4"/>
<dbReference type="PANTHER" id="PTHR12242:SF6">
    <property type="entry name" value="PROTEIN ROLLING PROTEIN"/>
    <property type="match status" value="1"/>
</dbReference>
<reference evidence="2 3" key="1">
    <citation type="journal article" date="2017" name="Mol. Plant">
        <title>The Genome of Medicinal Plant Macleaya cordata Provides New Insights into Benzylisoquinoline Alkaloids Metabolism.</title>
        <authorList>
            <person name="Liu X."/>
            <person name="Liu Y."/>
            <person name="Huang P."/>
            <person name="Ma Y."/>
            <person name="Qing Z."/>
            <person name="Tang Q."/>
            <person name="Cao H."/>
            <person name="Cheng P."/>
            <person name="Zheng Y."/>
            <person name="Yuan Z."/>
            <person name="Zhou Y."/>
            <person name="Liu J."/>
            <person name="Tang Z."/>
            <person name="Zhuo Y."/>
            <person name="Zhang Y."/>
            <person name="Yu L."/>
            <person name="Huang J."/>
            <person name="Yang P."/>
            <person name="Peng Q."/>
            <person name="Zhang J."/>
            <person name="Jiang W."/>
            <person name="Zhang Z."/>
            <person name="Lin K."/>
            <person name="Ro D.K."/>
            <person name="Chen X."/>
            <person name="Xiong X."/>
            <person name="Shang Y."/>
            <person name="Huang S."/>
            <person name="Zeng J."/>
        </authorList>
    </citation>
    <scope>NUCLEOTIDE SEQUENCE [LARGE SCALE GENOMIC DNA]</scope>
    <source>
        <strain evidence="3">cv. BLH2017</strain>
        <tissue evidence="2">Root</tissue>
    </source>
</reference>
<proteinExistence type="predicted"/>
<organism evidence="2 3">
    <name type="scientific">Macleaya cordata</name>
    <name type="common">Five-seeded plume-poppy</name>
    <name type="synonym">Bocconia cordata</name>
    <dbReference type="NCBI Taxonomy" id="56857"/>
    <lineage>
        <taxon>Eukaryota</taxon>
        <taxon>Viridiplantae</taxon>
        <taxon>Streptophyta</taxon>
        <taxon>Embryophyta</taxon>
        <taxon>Tracheophyta</taxon>
        <taxon>Spermatophyta</taxon>
        <taxon>Magnoliopsida</taxon>
        <taxon>Ranunculales</taxon>
        <taxon>Papaveraceae</taxon>
        <taxon>Papaveroideae</taxon>
        <taxon>Macleaya</taxon>
    </lineage>
</organism>
<dbReference type="PANTHER" id="PTHR12242">
    <property type="entry name" value="OS02G0130600 PROTEIN-RELATED"/>
    <property type="match status" value="1"/>
</dbReference>
<keyword evidence="1" id="KW-0812">Transmembrane</keyword>
<evidence type="ECO:0000256" key="1">
    <source>
        <dbReference type="SAM" id="Phobius"/>
    </source>
</evidence>
<evidence type="ECO:0000313" key="2">
    <source>
        <dbReference type="EMBL" id="OVA13548.1"/>
    </source>
</evidence>
<keyword evidence="1" id="KW-1133">Transmembrane helix</keyword>
<sequence>MALLIHWYDFLCFAIVVGAIFSSLWMLLQRKNIRKYNTKYESLLISRSEEEDEQYISVTRGPSSSHLLSSSQLWTSCWRDVNPVWLLVFRFFSFLVMAGILSLDVRQHGTVMFVYYTEYVLLLLLLLLLQFLGTIISAQGCWKNSKKPVEENEERDVCTEKKLEESRTTTAISFWANKVRATIKVQSYNHEQEEIEQRAGFVGYLMQTVYQTCAGAVILTDLVFWGLIVPFISIEHLKLNLIMGCMHTLNAVFLLLDTALNSLPFPWFRLAYFLLWSCIYVIFQWVLHACGFPWWPYPFLELSTPWAPLWYFCLALIHIPCYGFYALIVKLKNAAFSKWFPHAYVGLQ</sequence>
<feature type="transmembrane region" description="Helical" evidence="1">
    <location>
        <begin position="239"/>
        <end position="260"/>
    </location>
</feature>
<name>A0A200QSV4_MACCD</name>
<feature type="transmembrane region" description="Helical" evidence="1">
    <location>
        <begin position="84"/>
        <end position="103"/>
    </location>
</feature>
<feature type="transmembrane region" description="Helical" evidence="1">
    <location>
        <begin position="6"/>
        <end position="28"/>
    </location>
</feature>
<feature type="transmembrane region" description="Helical" evidence="1">
    <location>
        <begin position="272"/>
        <end position="297"/>
    </location>
</feature>
<dbReference type="EMBL" id="MVGT01001110">
    <property type="protein sequence ID" value="OVA13548.1"/>
    <property type="molecule type" value="Genomic_DNA"/>
</dbReference>
<evidence type="ECO:0000313" key="3">
    <source>
        <dbReference type="Proteomes" id="UP000195402"/>
    </source>
</evidence>
<gene>
    <name evidence="2" type="ORF">BVC80_379g80</name>
</gene>
<dbReference type="OMA" id="WVIWRKE"/>
<keyword evidence="3" id="KW-1185">Reference proteome</keyword>
<evidence type="ECO:0008006" key="4">
    <source>
        <dbReference type="Google" id="ProtNLM"/>
    </source>
</evidence>
<dbReference type="Proteomes" id="UP000195402">
    <property type="component" value="Unassembled WGS sequence"/>
</dbReference>
<keyword evidence="1" id="KW-0472">Membrane</keyword>
<dbReference type="OrthoDB" id="419711at2759"/>